<feature type="region of interest" description="Disordered" evidence="9">
    <location>
        <begin position="631"/>
        <end position="748"/>
    </location>
</feature>
<feature type="compositionally biased region" description="Basic and acidic residues" evidence="9">
    <location>
        <begin position="468"/>
        <end position="486"/>
    </location>
</feature>
<feature type="compositionally biased region" description="Polar residues" evidence="9">
    <location>
        <begin position="578"/>
        <end position="587"/>
    </location>
</feature>
<dbReference type="EMBL" id="MDDG01000009">
    <property type="protein sequence ID" value="OQE37795.1"/>
    <property type="molecule type" value="Genomic_DNA"/>
</dbReference>
<gene>
    <name evidence="12" type="ORF">PENCOP_c009G02373</name>
</gene>
<feature type="compositionally biased region" description="Polar residues" evidence="9">
    <location>
        <begin position="455"/>
        <end position="467"/>
    </location>
</feature>
<evidence type="ECO:0000313" key="13">
    <source>
        <dbReference type="Proteomes" id="UP000191500"/>
    </source>
</evidence>
<dbReference type="InterPro" id="IPR011515">
    <property type="entry name" value="Shugoshin_C"/>
</dbReference>
<feature type="compositionally biased region" description="Basic residues" evidence="9">
    <location>
        <begin position="735"/>
        <end position="748"/>
    </location>
</feature>
<dbReference type="GO" id="GO:0005634">
    <property type="term" value="C:nucleus"/>
    <property type="evidence" value="ECO:0007669"/>
    <property type="project" value="InterPro"/>
</dbReference>
<feature type="compositionally biased region" description="Polar residues" evidence="9">
    <location>
        <begin position="668"/>
        <end position="678"/>
    </location>
</feature>
<evidence type="ECO:0000259" key="11">
    <source>
        <dbReference type="Pfam" id="PF07558"/>
    </source>
</evidence>
<feature type="domain" description="Shugoshin N-terminal coiled-coil" evidence="11">
    <location>
        <begin position="125"/>
        <end position="169"/>
    </location>
</feature>
<reference evidence="13" key="1">
    <citation type="journal article" date="2017" name="Nat. Microbiol.">
        <title>Global analysis of biosynthetic gene clusters reveals vast potential of secondary metabolite production in Penicillium species.</title>
        <authorList>
            <person name="Nielsen J.C."/>
            <person name="Grijseels S."/>
            <person name="Prigent S."/>
            <person name="Ji B."/>
            <person name="Dainat J."/>
            <person name="Nielsen K.F."/>
            <person name="Frisvad J.C."/>
            <person name="Workman M."/>
            <person name="Nielsen J."/>
        </authorList>
    </citation>
    <scope>NUCLEOTIDE SEQUENCE [LARGE SCALE GENOMIC DNA]</scope>
    <source>
        <strain evidence="13">IBT 31321</strain>
    </source>
</reference>
<evidence type="ECO:0000256" key="2">
    <source>
        <dbReference type="ARBA" id="ARBA00010845"/>
    </source>
</evidence>
<keyword evidence="13" id="KW-1185">Reference proteome</keyword>
<dbReference type="Pfam" id="PF07557">
    <property type="entry name" value="Shugoshin_C"/>
    <property type="match status" value="1"/>
</dbReference>
<evidence type="ECO:0000256" key="9">
    <source>
        <dbReference type="SAM" id="MobiDB-lite"/>
    </source>
</evidence>
<evidence type="ECO:0000256" key="6">
    <source>
        <dbReference type="ARBA" id="ARBA00023054"/>
    </source>
</evidence>
<sequence>MVEEAGTRSGNEEVSPTPPVPGDIEAMGTADSSRLSPKWTNVNKGLASVAVYLLALYSLNRLDPLHTPCHFLVCDLWTYFQVQVHFISTLGLSLISYYAVGAAPNLHTMARLNDYPAPAESIDALKRRFVRQNREIARVNSLQSLRIRSLESEVSHLLSENVSLRKQVIHLTQQTERLEAGKLLHSGIYDIKSKLDAKLAELSSLAADLGSLPRKVGKLCDQEFDRPKQAESRPRTEDIVGGEDGRLPAIVEDKYYPRRTLEPQELDSLIHSDHSILDSPPQFSFMPGEGDASIEHSSPSPPESLFRSQINNDMPEEPESLLPPTLETRKKKKKSSSIIAPEISPAPTDRKPSPPIDTRQHAVSGSTKRKYIPEDDDRFTSNLNVDDDEFQFTRPTQSPKRQTNPFEDTQRGQSPTKSHVELTRGSETPVLSMRKVLEPKSANSNLGSPKKARMSSYQDSKLLQISTKGDENKHSPQKVKDVEKLSGKTVTQKPRVARIAPPSKEKRSSRPAPPQLEESASHQPALSPHPNAMNTEGETATRPSRRRGAVVSYAEPNLRDKMRRPTKEMIDAVALGSRRSSSFQTGRESLDGGEGAHTQPHGSLPADFTLAAQSSDLFSVDGSSEQLLAMVSRRKRKVSSTPKDDNDSGDPSSDLKKDIEDSLADISAQVSQESLGSRRQTRRHSSNPRSTTASMAQYEVDQAELQSPIGDSLEDEDSFGPGPNGSTMDISQVRRGQRVAARRKSMMV</sequence>
<comment type="caution">
    <text evidence="12">The sequence shown here is derived from an EMBL/GenBank/DDBJ whole genome shotgun (WGS) entry which is preliminary data.</text>
</comment>
<evidence type="ECO:0000256" key="4">
    <source>
        <dbReference type="ARBA" id="ARBA00022618"/>
    </source>
</evidence>
<organism evidence="12 13">
    <name type="scientific">Penicillium coprophilum</name>
    <dbReference type="NCBI Taxonomy" id="36646"/>
    <lineage>
        <taxon>Eukaryota</taxon>
        <taxon>Fungi</taxon>
        <taxon>Dikarya</taxon>
        <taxon>Ascomycota</taxon>
        <taxon>Pezizomycotina</taxon>
        <taxon>Eurotiomycetes</taxon>
        <taxon>Eurotiomycetidae</taxon>
        <taxon>Eurotiales</taxon>
        <taxon>Aspergillaceae</taxon>
        <taxon>Penicillium</taxon>
    </lineage>
</organism>
<protein>
    <recommendedName>
        <fullName evidence="14">Shugoshin C-terminal domain-containing protein</fullName>
    </recommendedName>
</protein>
<feature type="region of interest" description="Disordered" evidence="9">
    <location>
        <begin position="274"/>
        <end position="606"/>
    </location>
</feature>
<evidence type="ECO:0000256" key="3">
    <source>
        <dbReference type="ARBA" id="ARBA00022454"/>
    </source>
</evidence>
<dbReference type="GO" id="GO:0051301">
    <property type="term" value="P:cell division"/>
    <property type="evidence" value="ECO:0007669"/>
    <property type="project" value="UniProtKB-KW"/>
</dbReference>
<accession>A0A1V6UH62</accession>
<dbReference type="GO" id="GO:0000779">
    <property type="term" value="C:condensed chromosome, centromeric region"/>
    <property type="evidence" value="ECO:0007669"/>
    <property type="project" value="UniProtKB-ARBA"/>
</dbReference>
<evidence type="ECO:0000256" key="7">
    <source>
        <dbReference type="ARBA" id="ARBA00023306"/>
    </source>
</evidence>
<keyword evidence="3" id="KW-0158">Chromosome</keyword>
<dbReference type="InterPro" id="IPR011516">
    <property type="entry name" value="Shugoshin_N"/>
</dbReference>
<keyword evidence="7" id="KW-0131">Cell cycle</keyword>
<feature type="region of interest" description="Disordered" evidence="9">
    <location>
        <begin position="1"/>
        <end position="32"/>
    </location>
</feature>
<proteinExistence type="inferred from homology"/>
<evidence type="ECO:0000313" key="12">
    <source>
        <dbReference type="EMBL" id="OQE37795.1"/>
    </source>
</evidence>
<feature type="compositionally biased region" description="Polar residues" evidence="9">
    <location>
        <begin position="532"/>
        <end position="542"/>
    </location>
</feature>
<comment type="subcellular location">
    <subcellularLocation>
        <location evidence="1">Chromosome</location>
        <location evidence="1">Centromere</location>
    </subcellularLocation>
</comment>
<comment type="similarity">
    <text evidence="2">Belongs to the shugoshin family.</text>
</comment>
<evidence type="ECO:0000256" key="8">
    <source>
        <dbReference type="ARBA" id="ARBA00023328"/>
    </source>
</evidence>
<keyword evidence="4" id="KW-0132">Cell division</keyword>
<keyword evidence="6" id="KW-0175">Coiled coil</keyword>
<dbReference type="Pfam" id="PF07558">
    <property type="entry name" value="Shugoshin_N"/>
    <property type="match status" value="1"/>
</dbReference>
<dbReference type="GO" id="GO:0045132">
    <property type="term" value="P:meiotic chromosome segregation"/>
    <property type="evidence" value="ECO:0007669"/>
    <property type="project" value="InterPro"/>
</dbReference>
<name>A0A1V6UH62_9EURO</name>
<keyword evidence="8" id="KW-0137">Centromere</keyword>
<evidence type="ECO:0000256" key="5">
    <source>
        <dbReference type="ARBA" id="ARBA00022829"/>
    </source>
</evidence>
<feature type="domain" description="Shugoshin C-terminal" evidence="10">
    <location>
        <begin position="542"/>
        <end position="564"/>
    </location>
</feature>
<feature type="region of interest" description="Disordered" evidence="9">
    <location>
        <begin position="223"/>
        <end position="244"/>
    </location>
</feature>
<feature type="compositionally biased region" description="Polar residues" evidence="9">
    <location>
        <begin position="393"/>
        <end position="417"/>
    </location>
</feature>
<dbReference type="AlphaFoldDB" id="A0A1V6UH62"/>
<evidence type="ECO:0000256" key="1">
    <source>
        <dbReference type="ARBA" id="ARBA00004584"/>
    </source>
</evidence>
<evidence type="ECO:0000259" key="10">
    <source>
        <dbReference type="Pfam" id="PF07557"/>
    </source>
</evidence>
<dbReference type="Proteomes" id="UP000191500">
    <property type="component" value="Unassembled WGS sequence"/>
</dbReference>
<keyword evidence="5" id="KW-0159">Chromosome partition</keyword>
<evidence type="ECO:0008006" key="14">
    <source>
        <dbReference type="Google" id="ProtNLM"/>
    </source>
</evidence>
<feature type="compositionally biased region" description="Basic and acidic residues" evidence="9">
    <location>
        <begin position="557"/>
        <end position="570"/>
    </location>
</feature>